<dbReference type="InterPro" id="IPR052382">
    <property type="entry name" value="ABHD10_acyl-thioesterase"/>
</dbReference>
<organism evidence="2 3">
    <name type="scientific">Mucor plumbeus</name>
    <dbReference type="NCBI Taxonomy" id="97098"/>
    <lineage>
        <taxon>Eukaryota</taxon>
        <taxon>Fungi</taxon>
        <taxon>Fungi incertae sedis</taxon>
        <taxon>Mucoromycota</taxon>
        <taxon>Mucoromycotina</taxon>
        <taxon>Mucoromycetes</taxon>
        <taxon>Mucorales</taxon>
        <taxon>Mucorineae</taxon>
        <taxon>Mucoraceae</taxon>
        <taxon>Mucor</taxon>
    </lineage>
</organism>
<keyword evidence="1" id="KW-0378">Hydrolase</keyword>
<evidence type="ECO:0008006" key="4">
    <source>
        <dbReference type="Google" id="ProtNLM"/>
    </source>
</evidence>
<evidence type="ECO:0000313" key="2">
    <source>
        <dbReference type="EMBL" id="KAG2200505.1"/>
    </source>
</evidence>
<gene>
    <name evidence="2" type="ORF">INT46_004018</name>
</gene>
<dbReference type="PANTHER" id="PTHR16138">
    <property type="entry name" value="MYCOPHENOLIC ACID ACYL-GLUCURONIDE ESTERASE, MITOCHONDRIAL"/>
    <property type="match status" value="1"/>
</dbReference>
<evidence type="ECO:0000256" key="1">
    <source>
        <dbReference type="ARBA" id="ARBA00022801"/>
    </source>
</evidence>
<sequence>MIPRKIIRNFNNKLTFVYVTPPTITASTVCFIPGFRSDFTASKKADYVYDFAIQHKLGFLSWNHSQQGSVVDWYQDGLELVKKHHVDYIVGASMGLWIALLISQDIKVKGIMGIGGGVDFTERWLQEQVPVEHRSNPEYVWKKPSDYENSGFYDICIDFLLNSRPALLLDKPKQRFKCSTIKLIHGLNDQDIPVETARQLNKYLLLAIGVEKVSYMEIENGDHRLSRSQDLDYVGQILKDMVLF</sequence>
<proteinExistence type="predicted"/>
<dbReference type="GO" id="GO:0004553">
    <property type="term" value="F:hydrolase activity, hydrolyzing O-glycosyl compounds"/>
    <property type="evidence" value="ECO:0007669"/>
    <property type="project" value="TreeGrafter"/>
</dbReference>
<evidence type="ECO:0000313" key="3">
    <source>
        <dbReference type="Proteomes" id="UP000650833"/>
    </source>
</evidence>
<accession>A0A8H7QZ51</accession>
<dbReference type="InterPro" id="IPR029058">
    <property type="entry name" value="AB_hydrolase_fold"/>
</dbReference>
<dbReference type="Proteomes" id="UP000650833">
    <property type="component" value="Unassembled WGS sequence"/>
</dbReference>
<reference evidence="2" key="1">
    <citation type="submission" date="2020-12" db="EMBL/GenBank/DDBJ databases">
        <title>Metabolic potential, ecology and presence of endohyphal bacteria is reflected in genomic diversity of Mucoromycotina.</title>
        <authorList>
            <person name="Muszewska A."/>
            <person name="Okrasinska A."/>
            <person name="Steczkiewicz K."/>
            <person name="Drgas O."/>
            <person name="Orlowska M."/>
            <person name="Perlinska-Lenart U."/>
            <person name="Aleksandrzak-Piekarczyk T."/>
            <person name="Szatraj K."/>
            <person name="Zielenkiewicz U."/>
            <person name="Pilsyk S."/>
            <person name="Malc E."/>
            <person name="Mieczkowski P."/>
            <person name="Kruszewska J.S."/>
            <person name="Biernat P."/>
            <person name="Pawlowska J."/>
        </authorList>
    </citation>
    <scope>NUCLEOTIDE SEQUENCE</scope>
    <source>
        <strain evidence="2">CBS 226.32</strain>
    </source>
</reference>
<protein>
    <recommendedName>
        <fullName evidence="4">Alpha/beta hydrolase</fullName>
    </recommendedName>
</protein>
<dbReference type="PANTHER" id="PTHR16138:SF7">
    <property type="entry name" value="PALMITOYL-PROTEIN THIOESTERASE ABHD10, MITOCHONDRIAL"/>
    <property type="match status" value="1"/>
</dbReference>
<dbReference type="OrthoDB" id="408373at2759"/>
<dbReference type="EMBL" id="JAEPRC010000314">
    <property type="protein sequence ID" value="KAG2200505.1"/>
    <property type="molecule type" value="Genomic_DNA"/>
</dbReference>
<dbReference type="AlphaFoldDB" id="A0A8H7QZ51"/>
<keyword evidence="3" id="KW-1185">Reference proteome</keyword>
<name>A0A8H7QZ51_9FUNG</name>
<dbReference type="SUPFAM" id="SSF53474">
    <property type="entry name" value="alpha/beta-Hydrolases"/>
    <property type="match status" value="1"/>
</dbReference>
<dbReference type="Gene3D" id="3.40.50.1820">
    <property type="entry name" value="alpha/beta hydrolase"/>
    <property type="match status" value="1"/>
</dbReference>
<comment type="caution">
    <text evidence="2">The sequence shown here is derived from an EMBL/GenBank/DDBJ whole genome shotgun (WGS) entry which is preliminary data.</text>
</comment>